<dbReference type="KEGG" id="tasa:A1Q1_05840"/>
<proteinExistence type="predicted"/>
<name>J5SHQ5_TRIAS</name>
<protein>
    <submittedName>
        <fullName evidence="1">Uncharacterized protein</fullName>
    </submittedName>
</protein>
<reference evidence="1 2" key="1">
    <citation type="journal article" date="2012" name="Eukaryot. Cell">
        <title>Draft genome sequence of CBS 2479, the standard type strain of Trichosporon asahii.</title>
        <authorList>
            <person name="Yang R.Y."/>
            <person name="Li H.T."/>
            <person name="Zhu H."/>
            <person name="Zhou G.P."/>
            <person name="Wang M."/>
            <person name="Wang L."/>
        </authorList>
    </citation>
    <scope>NUCLEOTIDE SEQUENCE [LARGE SCALE GENOMIC DNA]</scope>
    <source>
        <strain evidence="2">ATCC 90039 / CBS 2479 / JCM 2466 / KCTC 7840 / NCYC 2677 / UAMH 7654</strain>
    </source>
</reference>
<dbReference type="HOGENOM" id="CLU_1267689_0_0_1"/>
<dbReference type="Gene3D" id="3.40.50.1820">
    <property type="entry name" value="alpha/beta hydrolase"/>
    <property type="match status" value="1"/>
</dbReference>
<dbReference type="OrthoDB" id="10034502at2759"/>
<organism evidence="1 2">
    <name type="scientific">Trichosporon asahii var. asahii (strain ATCC 90039 / CBS 2479 / JCM 2466 / KCTC 7840 / NBRC 103889/ NCYC 2677 / UAMH 7654)</name>
    <name type="common">Yeast</name>
    <dbReference type="NCBI Taxonomy" id="1186058"/>
    <lineage>
        <taxon>Eukaryota</taxon>
        <taxon>Fungi</taxon>
        <taxon>Dikarya</taxon>
        <taxon>Basidiomycota</taxon>
        <taxon>Agaricomycotina</taxon>
        <taxon>Tremellomycetes</taxon>
        <taxon>Trichosporonales</taxon>
        <taxon>Trichosporonaceae</taxon>
        <taxon>Trichosporon</taxon>
    </lineage>
</organism>
<dbReference type="InterPro" id="IPR029058">
    <property type="entry name" value="AB_hydrolase_fold"/>
</dbReference>
<evidence type="ECO:0000313" key="1">
    <source>
        <dbReference type="EMBL" id="EJT45691.1"/>
    </source>
</evidence>
<dbReference type="AlphaFoldDB" id="J5SHQ5"/>
<dbReference type="EMBL" id="ALBS01000322">
    <property type="protein sequence ID" value="EJT45691.1"/>
    <property type="molecule type" value="Genomic_DNA"/>
</dbReference>
<gene>
    <name evidence="1" type="ORF">A1Q1_05840</name>
</gene>
<dbReference type="Pfam" id="PF08538">
    <property type="entry name" value="DUF1749"/>
    <property type="match status" value="1"/>
</dbReference>
<comment type="caution">
    <text evidence="1">The sequence shown here is derived from an EMBL/GenBank/DDBJ whole genome shotgun (WGS) entry which is preliminary data.</text>
</comment>
<dbReference type="RefSeq" id="XP_014176524.1">
    <property type="nucleotide sequence ID" value="XM_014321049.1"/>
</dbReference>
<dbReference type="PANTHER" id="PTHR31591:SF1">
    <property type="entry name" value="UPF0613 PROTEIN PB24D3.06C"/>
    <property type="match status" value="1"/>
</dbReference>
<dbReference type="Proteomes" id="UP000002748">
    <property type="component" value="Unassembled WGS sequence"/>
</dbReference>
<evidence type="ECO:0000313" key="2">
    <source>
        <dbReference type="Proteomes" id="UP000002748"/>
    </source>
</evidence>
<dbReference type="VEuPathDB" id="FungiDB:A1Q1_05840"/>
<dbReference type="InterPro" id="IPR013744">
    <property type="entry name" value="SidJ"/>
</dbReference>
<sequence>MADSDSPSIAGTLALYPLPGGGQRPYFTSGDESSSRAVLFIGGLWGGFLSTPFLPSLSGALKEAGWQLLNRDADEMEALVQHLRSKGVRDIVLMGHSTGSQDVIHYLSSKRDEVQGGIMVAPASDREFFERDPDAEWAAALKKAKALIAEGKPRETLMVSGMRMSAYRMHSLVGVGGDDDYFSSDLPDTADGGPHVHPLSTSFGKLSAPALALWCEGDHCGNGDQRPLLRRWEAAAHGKLTWHVLEGAWSSS</sequence>
<accession>J5SHQ5</accession>
<dbReference type="SUPFAM" id="SSF53474">
    <property type="entry name" value="alpha/beta-Hydrolases"/>
    <property type="match status" value="1"/>
</dbReference>
<dbReference type="PANTHER" id="PTHR31591">
    <property type="entry name" value="UPF0613 PROTEIN PB24D3.06C"/>
    <property type="match status" value="1"/>
</dbReference>
<dbReference type="GeneID" id="25989352"/>